<comment type="subunit">
    <text evidence="7">Part of the 50S ribosomal subunit; part of the 5S rRNA/L5/L18/L25 subcomplex. Contacts the 5S and 23S rRNAs.</text>
</comment>
<dbReference type="InterPro" id="IPR004389">
    <property type="entry name" value="Ribosomal_uL18_bac-type"/>
</dbReference>
<evidence type="ECO:0000256" key="7">
    <source>
        <dbReference type="HAMAP-Rule" id="MF_01337"/>
    </source>
</evidence>
<dbReference type="HAMAP" id="MF_01337_B">
    <property type="entry name" value="Ribosomal_uL18_B"/>
    <property type="match status" value="1"/>
</dbReference>
<dbReference type="GO" id="GO:0008097">
    <property type="term" value="F:5S rRNA binding"/>
    <property type="evidence" value="ECO:0007669"/>
    <property type="project" value="TreeGrafter"/>
</dbReference>
<dbReference type="CDD" id="cd00432">
    <property type="entry name" value="Ribosomal_L18_L5e"/>
    <property type="match status" value="1"/>
</dbReference>
<accession>A0A1H4IU00</accession>
<keyword evidence="3 7" id="KW-0694">RNA-binding</keyword>
<keyword evidence="4 7" id="KW-0689">Ribosomal protein</keyword>
<dbReference type="GO" id="GO:0006412">
    <property type="term" value="P:translation"/>
    <property type="evidence" value="ECO:0007669"/>
    <property type="project" value="UniProtKB-UniRule"/>
</dbReference>
<dbReference type="EMBL" id="FNSL01000001">
    <property type="protein sequence ID" value="SEB36778.1"/>
    <property type="molecule type" value="Genomic_DNA"/>
</dbReference>
<dbReference type="InterPro" id="IPR057268">
    <property type="entry name" value="Ribosomal_L18"/>
</dbReference>
<dbReference type="AlphaFoldDB" id="A0A1H4IU00"/>
<dbReference type="Proteomes" id="UP000199064">
    <property type="component" value="Unassembled WGS sequence"/>
</dbReference>
<dbReference type="RefSeq" id="WP_007009530.1">
    <property type="nucleotide sequence ID" value="NZ_FNSL01000001.1"/>
</dbReference>
<dbReference type="PANTHER" id="PTHR12899">
    <property type="entry name" value="39S RIBOSOMAL PROTEIN L18, MITOCHONDRIAL"/>
    <property type="match status" value="1"/>
</dbReference>
<evidence type="ECO:0000313" key="9">
    <source>
        <dbReference type="Proteomes" id="UP000199064"/>
    </source>
</evidence>
<evidence type="ECO:0000256" key="3">
    <source>
        <dbReference type="ARBA" id="ARBA00022884"/>
    </source>
</evidence>
<dbReference type="NCBIfam" id="TIGR00060">
    <property type="entry name" value="L18_bact"/>
    <property type="match status" value="1"/>
</dbReference>
<gene>
    <name evidence="7" type="primary">rplR</name>
    <name evidence="8" type="ORF">SAMN05216452_0466</name>
</gene>
<dbReference type="GO" id="GO:0003735">
    <property type="term" value="F:structural constituent of ribosome"/>
    <property type="evidence" value="ECO:0007669"/>
    <property type="project" value="InterPro"/>
</dbReference>
<reference evidence="9" key="1">
    <citation type="submission" date="2016-10" db="EMBL/GenBank/DDBJ databases">
        <authorList>
            <person name="Varghese N."/>
            <person name="Submissions S."/>
        </authorList>
    </citation>
    <scope>NUCLEOTIDE SEQUENCE [LARGE SCALE GENOMIC DNA]</scope>
    <source>
        <strain evidence="9">ES.061</strain>
    </source>
</reference>
<organism evidence="8 9">
    <name type="scientific">Nitratireductor aquibiodomus</name>
    <dbReference type="NCBI Taxonomy" id="204799"/>
    <lineage>
        <taxon>Bacteria</taxon>
        <taxon>Pseudomonadati</taxon>
        <taxon>Pseudomonadota</taxon>
        <taxon>Alphaproteobacteria</taxon>
        <taxon>Hyphomicrobiales</taxon>
        <taxon>Phyllobacteriaceae</taxon>
        <taxon>Nitratireductor</taxon>
    </lineage>
</organism>
<evidence type="ECO:0000256" key="6">
    <source>
        <dbReference type="ARBA" id="ARBA00035197"/>
    </source>
</evidence>
<keyword evidence="2 7" id="KW-0699">rRNA-binding</keyword>
<keyword evidence="9" id="KW-1185">Reference proteome</keyword>
<dbReference type="InterPro" id="IPR005484">
    <property type="entry name" value="Ribosomal_uL18_bac/plant/anim"/>
</dbReference>
<proteinExistence type="inferred from homology"/>
<evidence type="ECO:0000313" key="8">
    <source>
        <dbReference type="EMBL" id="SEB36778.1"/>
    </source>
</evidence>
<dbReference type="Pfam" id="PF00861">
    <property type="entry name" value="Ribosomal_L18p"/>
    <property type="match status" value="1"/>
</dbReference>
<dbReference type="PANTHER" id="PTHR12899:SF3">
    <property type="entry name" value="LARGE RIBOSOMAL SUBUNIT PROTEIN UL18M"/>
    <property type="match status" value="1"/>
</dbReference>
<comment type="similarity">
    <text evidence="1 7">Belongs to the universal ribosomal protein uL18 family.</text>
</comment>
<evidence type="ECO:0000256" key="2">
    <source>
        <dbReference type="ARBA" id="ARBA00022730"/>
    </source>
</evidence>
<dbReference type="GO" id="GO:0022625">
    <property type="term" value="C:cytosolic large ribosomal subunit"/>
    <property type="evidence" value="ECO:0007669"/>
    <property type="project" value="TreeGrafter"/>
</dbReference>
<evidence type="ECO:0000256" key="5">
    <source>
        <dbReference type="ARBA" id="ARBA00023274"/>
    </source>
</evidence>
<sequence length="119" mass="12720">MVSKVSVKRRAGRVRRKIKAVSNGQPRLSVYRSSKNIYVQVIDDAKGHTLAAASTLDKDLKGQIKTGADSAAAAAVGKLVAERAKKAGVEEVVFDRGPYLFHGRVKALADAAREGGLKF</sequence>
<evidence type="ECO:0000256" key="1">
    <source>
        <dbReference type="ARBA" id="ARBA00007116"/>
    </source>
</evidence>
<keyword evidence="5 7" id="KW-0687">Ribonucleoprotein</keyword>
<dbReference type="Gene3D" id="3.30.420.100">
    <property type="match status" value="1"/>
</dbReference>
<comment type="function">
    <text evidence="7">This is one of the proteins that bind and probably mediate the attachment of the 5S RNA into the large ribosomal subunit, where it forms part of the central protuberance.</text>
</comment>
<evidence type="ECO:0000256" key="4">
    <source>
        <dbReference type="ARBA" id="ARBA00022980"/>
    </source>
</evidence>
<name>A0A1H4IU00_9HYPH</name>
<dbReference type="SUPFAM" id="SSF53137">
    <property type="entry name" value="Translational machinery components"/>
    <property type="match status" value="1"/>
</dbReference>
<dbReference type="FunFam" id="3.30.420.100:FF:000001">
    <property type="entry name" value="50S ribosomal protein L18"/>
    <property type="match status" value="1"/>
</dbReference>
<protein>
    <recommendedName>
        <fullName evidence="6 7">Large ribosomal subunit protein uL18</fullName>
    </recommendedName>
</protein>